<gene>
    <name evidence="2" type="ORF">K9W45_03080</name>
</gene>
<feature type="transmembrane region" description="Helical" evidence="1">
    <location>
        <begin position="77"/>
        <end position="101"/>
    </location>
</feature>
<keyword evidence="1" id="KW-0472">Membrane</keyword>
<sequence length="173" mass="19844">MISYNSAKKRKRDKLILLILALVVSFTLFIVGGNTIRIVLVAVIGIISFMVLTYKLINFVTSTGKGSTFAYIWNELVYSIFGVPILVVSVFYLPIAIYILFFTKMSDQYRDLLKWIVVGVTILFQLASVFVFIKNVREDKKPSKVGKRFVEELEEKKKNKEDFETLLEKGIVK</sequence>
<reference evidence="2" key="1">
    <citation type="journal article" date="2022" name="Nat. Microbiol.">
        <title>Unique mobile elements and scalable gene flow at the prokaryote-eukaryote boundary revealed by circularized Asgard archaea genomes.</title>
        <authorList>
            <person name="Wu F."/>
            <person name="Speth D.R."/>
            <person name="Philosof A."/>
            <person name="Cremiere A."/>
            <person name="Narayanan A."/>
            <person name="Barco R.A."/>
            <person name="Connon S.A."/>
            <person name="Amend J.P."/>
            <person name="Antoshechkin I.A."/>
            <person name="Orphan V.J."/>
        </authorList>
    </citation>
    <scope>NUCLEOTIDE SEQUENCE</scope>
    <source>
        <strain evidence="2">PM71</strain>
    </source>
</reference>
<organism evidence="2">
    <name type="scientific">Candidatus Heimdallarchaeum aukensis</name>
    <dbReference type="NCBI Taxonomy" id="2876573"/>
    <lineage>
        <taxon>Archaea</taxon>
        <taxon>Promethearchaeati</taxon>
        <taxon>Candidatus Heimdallarchaeota</taxon>
        <taxon>Candidatus Heimdallarchaeia (ex Rinke et al. 2021) (nom. nud.)</taxon>
        <taxon>Candidatus Heimdallarchaeales</taxon>
        <taxon>Candidatus Heimdallarchaeaceae</taxon>
        <taxon>Candidatus Heimdallarchaeum</taxon>
    </lineage>
</organism>
<name>A0A9Y1BLV7_9ARCH</name>
<evidence type="ECO:0000313" key="2">
    <source>
        <dbReference type="EMBL" id="UJG41453.1"/>
    </source>
</evidence>
<feature type="transmembrane region" description="Helical" evidence="1">
    <location>
        <begin position="38"/>
        <end position="57"/>
    </location>
</feature>
<dbReference type="EMBL" id="CP084166">
    <property type="protein sequence ID" value="UJG41453.1"/>
    <property type="molecule type" value="Genomic_DNA"/>
</dbReference>
<proteinExistence type="predicted"/>
<dbReference type="AlphaFoldDB" id="A0A9Y1BLV7"/>
<keyword evidence="1" id="KW-1133">Transmembrane helix</keyword>
<feature type="transmembrane region" description="Helical" evidence="1">
    <location>
        <begin position="15"/>
        <end position="32"/>
    </location>
</feature>
<keyword evidence="1" id="KW-0812">Transmembrane</keyword>
<accession>A0A9Y1BLV7</accession>
<dbReference type="Proteomes" id="UP001201020">
    <property type="component" value="Chromosome"/>
</dbReference>
<protein>
    <submittedName>
        <fullName evidence="2">Uncharacterized protein</fullName>
    </submittedName>
</protein>
<evidence type="ECO:0000256" key="1">
    <source>
        <dbReference type="SAM" id="Phobius"/>
    </source>
</evidence>
<feature type="transmembrane region" description="Helical" evidence="1">
    <location>
        <begin position="113"/>
        <end position="133"/>
    </location>
</feature>